<dbReference type="Pfam" id="PF00188">
    <property type="entry name" value="CAP"/>
    <property type="match status" value="1"/>
</dbReference>
<feature type="domain" description="Dockerin" evidence="2">
    <location>
        <begin position="48"/>
        <end position="113"/>
    </location>
</feature>
<dbReference type="InterPro" id="IPR014044">
    <property type="entry name" value="CAP_dom"/>
</dbReference>
<dbReference type="Proteomes" id="UP000176803">
    <property type="component" value="Unassembled WGS sequence"/>
</dbReference>
<proteinExistence type="predicted"/>
<evidence type="ECO:0000313" key="3">
    <source>
        <dbReference type="EMBL" id="OGK36790.1"/>
    </source>
</evidence>
<dbReference type="Pfam" id="PF00404">
    <property type="entry name" value="Dockerin_1"/>
    <property type="match status" value="1"/>
</dbReference>
<sequence>MRNIQETRHLGPIKKAGITAGKLLFAGTAVLGITRGIEEVNTPIYASGQTTTGDVNCDGQTNSIDAALILQEDAGLSNPACSQAGDVNSDRRINSIDALLVLQYNAGLIDLPAKPTATNTPTRTSTRIPTRTPSPTRTPTYTPTEAPTRTPTPEPGPNYELAEGITELINQKRQELGLNQLTLDPALVSAANEYAEFLFDNIITNHVFPRLDHNLDGLTPTQRAEKYGYQGGVGEILEEVANPAADFFTPKHFMQGWLNSPPHYAIKTDPIAQGIGVGCYQGFYQFGTAEGIVSFCVGNFGTSP</sequence>
<name>A0A1F7I078_9BACT</name>
<accession>A0A1F7I078</accession>
<dbReference type="GO" id="GO:0004553">
    <property type="term" value="F:hydrolase activity, hydrolyzing O-glycosyl compounds"/>
    <property type="evidence" value="ECO:0007669"/>
    <property type="project" value="InterPro"/>
</dbReference>
<evidence type="ECO:0000256" key="1">
    <source>
        <dbReference type="SAM" id="MobiDB-lite"/>
    </source>
</evidence>
<dbReference type="PANTHER" id="PTHR31157:SF1">
    <property type="entry name" value="SCP DOMAIN-CONTAINING PROTEIN"/>
    <property type="match status" value="1"/>
</dbReference>
<feature type="region of interest" description="Disordered" evidence="1">
    <location>
        <begin position="115"/>
        <end position="156"/>
    </location>
</feature>
<dbReference type="PROSITE" id="PS51766">
    <property type="entry name" value="DOCKERIN"/>
    <property type="match status" value="1"/>
</dbReference>
<dbReference type="AlphaFoldDB" id="A0A1F7I078"/>
<organism evidence="3 4">
    <name type="scientific">Candidatus Roizmanbacteria bacterium RIFCSPHIGHO2_12_FULL_41_11</name>
    <dbReference type="NCBI Taxonomy" id="1802052"/>
    <lineage>
        <taxon>Bacteria</taxon>
        <taxon>Candidatus Roizmaniibacteriota</taxon>
    </lineage>
</organism>
<dbReference type="CDD" id="cd14256">
    <property type="entry name" value="Dockerin_I"/>
    <property type="match status" value="1"/>
</dbReference>
<dbReference type="InterPro" id="IPR002105">
    <property type="entry name" value="Dockerin_1_rpt"/>
</dbReference>
<feature type="compositionally biased region" description="Low complexity" evidence="1">
    <location>
        <begin position="115"/>
        <end position="149"/>
    </location>
</feature>
<dbReference type="Gene3D" id="1.10.1330.10">
    <property type="entry name" value="Dockerin domain"/>
    <property type="match status" value="1"/>
</dbReference>
<dbReference type="CDD" id="cd05379">
    <property type="entry name" value="CAP_bacterial"/>
    <property type="match status" value="1"/>
</dbReference>
<dbReference type="PANTHER" id="PTHR31157">
    <property type="entry name" value="SCP DOMAIN-CONTAINING PROTEIN"/>
    <property type="match status" value="1"/>
</dbReference>
<comment type="caution">
    <text evidence="3">The sequence shown here is derived from an EMBL/GenBank/DDBJ whole genome shotgun (WGS) entry which is preliminary data.</text>
</comment>
<dbReference type="SUPFAM" id="SSF55797">
    <property type="entry name" value="PR-1-like"/>
    <property type="match status" value="1"/>
</dbReference>
<gene>
    <name evidence="3" type="ORF">A3F03_01710</name>
</gene>
<evidence type="ECO:0000313" key="4">
    <source>
        <dbReference type="Proteomes" id="UP000176803"/>
    </source>
</evidence>
<protein>
    <recommendedName>
        <fullName evidence="2">Dockerin domain-containing protein</fullName>
    </recommendedName>
</protein>
<dbReference type="EMBL" id="MGAC01000053">
    <property type="protein sequence ID" value="OGK36790.1"/>
    <property type="molecule type" value="Genomic_DNA"/>
</dbReference>
<reference evidence="3 4" key="1">
    <citation type="journal article" date="2016" name="Nat. Commun.">
        <title>Thousands of microbial genomes shed light on interconnected biogeochemical processes in an aquifer system.</title>
        <authorList>
            <person name="Anantharaman K."/>
            <person name="Brown C.T."/>
            <person name="Hug L.A."/>
            <person name="Sharon I."/>
            <person name="Castelle C.J."/>
            <person name="Probst A.J."/>
            <person name="Thomas B.C."/>
            <person name="Singh A."/>
            <person name="Wilkins M.J."/>
            <person name="Karaoz U."/>
            <person name="Brodie E.L."/>
            <person name="Williams K.H."/>
            <person name="Hubbard S.S."/>
            <person name="Banfield J.F."/>
        </authorList>
    </citation>
    <scope>NUCLEOTIDE SEQUENCE [LARGE SCALE GENOMIC DNA]</scope>
</reference>
<dbReference type="InterPro" id="IPR036439">
    <property type="entry name" value="Dockerin_dom_sf"/>
</dbReference>
<dbReference type="GO" id="GO:0000272">
    <property type="term" value="P:polysaccharide catabolic process"/>
    <property type="evidence" value="ECO:0007669"/>
    <property type="project" value="InterPro"/>
</dbReference>
<dbReference type="Gene3D" id="3.40.33.10">
    <property type="entry name" value="CAP"/>
    <property type="match status" value="1"/>
</dbReference>
<dbReference type="InterPro" id="IPR016134">
    <property type="entry name" value="Dockerin_dom"/>
</dbReference>
<evidence type="ECO:0000259" key="2">
    <source>
        <dbReference type="PROSITE" id="PS51766"/>
    </source>
</evidence>
<dbReference type="SUPFAM" id="SSF63446">
    <property type="entry name" value="Type I dockerin domain"/>
    <property type="match status" value="1"/>
</dbReference>
<dbReference type="InterPro" id="IPR035940">
    <property type="entry name" value="CAP_sf"/>
</dbReference>